<dbReference type="GeneID" id="78777135"/>
<comment type="caution">
    <text evidence="1">The sequence shown here is derived from an EMBL/GenBank/DDBJ whole genome shotgun (WGS) entry which is preliminary data.</text>
</comment>
<name>A0A6A5GHC9_CAERE</name>
<reference evidence="1 2" key="1">
    <citation type="submission" date="2019-12" db="EMBL/GenBank/DDBJ databases">
        <title>Chromosome-level assembly of the Caenorhabditis remanei genome.</title>
        <authorList>
            <person name="Teterina A.A."/>
            <person name="Willis J.H."/>
            <person name="Phillips P.C."/>
        </authorList>
    </citation>
    <scope>NUCLEOTIDE SEQUENCE [LARGE SCALE GENOMIC DNA]</scope>
    <source>
        <strain evidence="1 2">PX506</strain>
        <tissue evidence="1">Whole organism</tissue>
    </source>
</reference>
<gene>
    <name evidence="1" type="ORF">GCK72_021153</name>
</gene>
<sequence>MHFKRFVIFWDITDQFLIDLKDLFSKSTNFESCTVEPDEGDNYSEYLESFCEKVESGEEVIYRYKIPDDSNKVLEFKVDYNRIVIEKKNF</sequence>
<dbReference type="AlphaFoldDB" id="A0A6A5GHC9"/>
<dbReference type="EMBL" id="WUAV01000005">
    <property type="protein sequence ID" value="KAF1754590.1"/>
    <property type="molecule type" value="Genomic_DNA"/>
</dbReference>
<protein>
    <recommendedName>
        <fullName evidence="3">DUF38 domain-containing protein</fullName>
    </recommendedName>
</protein>
<dbReference type="CTD" id="78777135"/>
<dbReference type="Proteomes" id="UP000483820">
    <property type="component" value="Chromosome V"/>
</dbReference>
<organism evidence="1 2">
    <name type="scientific">Caenorhabditis remanei</name>
    <name type="common">Caenorhabditis vulgaris</name>
    <dbReference type="NCBI Taxonomy" id="31234"/>
    <lineage>
        <taxon>Eukaryota</taxon>
        <taxon>Metazoa</taxon>
        <taxon>Ecdysozoa</taxon>
        <taxon>Nematoda</taxon>
        <taxon>Chromadorea</taxon>
        <taxon>Rhabditida</taxon>
        <taxon>Rhabditina</taxon>
        <taxon>Rhabditomorpha</taxon>
        <taxon>Rhabditoidea</taxon>
        <taxon>Rhabditidae</taxon>
        <taxon>Peloderinae</taxon>
        <taxon>Caenorhabditis</taxon>
    </lineage>
</organism>
<dbReference type="RefSeq" id="XP_053582973.1">
    <property type="nucleotide sequence ID" value="XM_053734060.1"/>
</dbReference>
<evidence type="ECO:0000313" key="2">
    <source>
        <dbReference type="Proteomes" id="UP000483820"/>
    </source>
</evidence>
<proteinExistence type="predicted"/>
<accession>A0A6A5GHC9</accession>
<evidence type="ECO:0008006" key="3">
    <source>
        <dbReference type="Google" id="ProtNLM"/>
    </source>
</evidence>
<dbReference type="KEGG" id="crq:GCK72_021153"/>
<evidence type="ECO:0000313" key="1">
    <source>
        <dbReference type="EMBL" id="KAF1754590.1"/>
    </source>
</evidence>